<gene>
    <name evidence="2" type="ORF">GCM10023213_45380</name>
</gene>
<organism evidence="2 3">
    <name type="scientific">Prosthecobacter algae</name>
    <dbReference type="NCBI Taxonomy" id="1144682"/>
    <lineage>
        <taxon>Bacteria</taxon>
        <taxon>Pseudomonadati</taxon>
        <taxon>Verrucomicrobiota</taxon>
        <taxon>Verrucomicrobiia</taxon>
        <taxon>Verrucomicrobiales</taxon>
        <taxon>Verrucomicrobiaceae</taxon>
        <taxon>Prosthecobacter</taxon>
    </lineage>
</organism>
<dbReference type="Pfam" id="PF12951">
    <property type="entry name" value="PATR"/>
    <property type="match status" value="4"/>
</dbReference>
<protein>
    <recommendedName>
        <fullName evidence="4">Secreted protein with PEP-CTERM sorting signal</fullName>
    </recommendedName>
</protein>
<name>A0ABP9PM48_9BACT</name>
<dbReference type="InterPro" id="IPR013425">
    <property type="entry name" value="Autotrns_rpt"/>
</dbReference>
<proteinExistence type="predicted"/>
<dbReference type="Proteomes" id="UP001499852">
    <property type="component" value="Unassembled WGS sequence"/>
</dbReference>
<dbReference type="EMBL" id="BAABIA010000012">
    <property type="protein sequence ID" value="GAA5148721.1"/>
    <property type="molecule type" value="Genomic_DNA"/>
</dbReference>
<evidence type="ECO:0000256" key="1">
    <source>
        <dbReference type="ARBA" id="ARBA00022729"/>
    </source>
</evidence>
<sequence length="1203" mass="120959">MVFLASLSASAQVVNGTWNPAQTGTQSWAVPGNWTGGVAPGQTTGTTSADTATFGSTTAETLITIDAGRNLRSLTFNGTNTAGLYTLGSAGPNAGEALRLSSGGSLTVSSGTLTTTTINAPLILEAASGTTAGTYTIANNATSADADPGTYKLNITGNISGGTTTSTIALNLNTTIGNRSNDASGNTVSGLISNGGALGGLSVSVNGVNGGQRGVWRIINDANSYTGNTVVTNATLLFSSIANAGSNSAVGAGSGFTVGANSHVKYTGAAASTDRTITGGGSFYNQGSGALTLTGSVLLPGTLTFRGSQNFIIDGLISGTGGLNRTDSGTVFLNNNANSFLGNISISDGAFRFATLGNKGVNSAMGAGTLITLGQNSGTIGRIEFTGANGGSSDRDIRLSNGNGTNSGNARIDNTVAGQTLTLSGTVRSTSTDAAHVSSLNLHGVGNGVMSGVIGGTNTNASATIALQLTKTGTGTWALSAANNYSRGTLISAGTLLATNTTGSATGTGNVITSGTGTLGGTGIISGGTGASITIASGTRLMVGNTHQLANSVAGSAGYLGQVSNLRLGGATNVAITLAGTLQFDLFSNAGAATLGQSDLLSLTTQASTITLGGIISVADVSGSHLPWRNGIWQLIDWTGIGSATKTGNFTFDFANAGTLPSGYGWVTDNFLTDGTISINKTAFNHTWQGDVDGSWANGENWEVGTVPSPSTDVFFQGLASNLTTAIDGDRNVRSLYFSGEQNFVVNTGTGGVLYSYGDTLEVLGGTQVFNAQLRLANGTAPAYNIVNNGTLTFTNAMMYHRLSGSATTSLDIIFSGTGNTTVNHFQRRTNEYDVNIVKNGPGTLTLTGSTSTEATTTAGSITGTTTVNAGKLRLNNEGNLGSNPAAFNAAHLTLNGGTLTAYNSFVMDDANRGITFGPNGGTIEVEATRTLTVQNAVTGTGDFDKTGFGTLVLGSASNTHSGTTEVLAGTLDVATGGFTGTGATFVSYGAQLVGTGTVQASNFSLLEGAGLQGGNIITGSTTGNGTLTFTPASGVGTYDFATSSGIELSITSATNQGVLDPNFGGNAVGSPGYQTYVQGITGSGDHDRLVFNGGSGSSLTFSGNITVSSSGFTPVAGQIFNLLDWATLVSTNFTGFDVGMNRDGSGDNLGQFNLPDISGTGYIWDVSQFTSTGSLVIVFIPEPSRVLLLMLGAMALLGRRRR</sequence>
<comment type="caution">
    <text evidence="2">The sequence shown here is derived from an EMBL/GenBank/DDBJ whole genome shotgun (WGS) entry which is preliminary data.</text>
</comment>
<accession>A0ABP9PM48</accession>
<dbReference type="InterPro" id="IPR011050">
    <property type="entry name" value="Pectin_lyase_fold/virulence"/>
</dbReference>
<dbReference type="InterPro" id="IPR013424">
    <property type="entry name" value="Ice-binding_C"/>
</dbReference>
<dbReference type="NCBIfam" id="TIGR02595">
    <property type="entry name" value="PEP_CTERM"/>
    <property type="match status" value="1"/>
</dbReference>
<dbReference type="NCBIfam" id="TIGR02601">
    <property type="entry name" value="autotrns_rpt"/>
    <property type="match status" value="2"/>
</dbReference>
<evidence type="ECO:0008006" key="4">
    <source>
        <dbReference type="Google" id="ProtNLM"/>
    </source>
</evidence>
<reference evidence="3" key="1">
    <citation type="journal article" date="2019" name="Int. J. Syst. Evol. Microbiol.">
        <title>The Global Catalogue of Microorganisms (GCM) 10K type strain sequencing project: providing services to taxonomists for standard genome sequencing and annotation.</title>
        <authorList>
            <consortium name="The Broad Institute Genomics Platform"/>
            <consortium name="The Broad Institute Genome Sequencing Center for Infectious Disease"/>
            <person name="Wu L."/>
            <person name="Ma J."/>
        </authorList>
    </citation>
    <scope>NUCLEOTIDE SEQUENCE [LARGE SCALE GENOMIC DNA]</scope>
    <source>
        <strain evidence="3">JCM 18053</strain>
    </source>
</reference>
<evidence type="ECO:0000313" key="3">
    <source>
        <dbReference type="Proteomes" id="UP001499852"/>
    </source>
</evidence>
<keyword evidence="3" id="KW-1185">Reference proteome</keyword>
<keyword evidence="1" id="KW-0732">Signal</keyword>
<dbReference type="SUPFAM" id="SSF51126">
    <property type="entry name" value="Pectin lyase-like"/>
    <property type="match status" value="1"/>
</dbReference>
<evidence type="ECO:0000313" key="2">
    <source>
        <dbReference type="EMBL" id="GAA5148721.1"/>
    </source>
</evidence>